<evidence type="ECO:0000313" key="1">
    <source>
        <dbReference type="EMBL" id="CAB4168029.1"/>
    </source>
</evidence>
<name>A0A6J5T7I9_9CAUD</name>
<sequence>MQPKRDFIARVLRYMQDAKVIEEWESAGSNNRYDYTVKMPGGRLVVIEAKGCLDGNNTTIAERPAHAQEFIIWSLCTNPSSSPRKNVWSGIHTRLGVEMIAAGKHIDGLIVWDWLCGSKSRPCPKMNRIAGEPRLVTVGQFQLPPPCIYLFPKSVPTVRDNANPDPHALKDVTFLDALNTCFGGFYDEINSVRLKVDYKGKDTVRTTSVERGGQLQQASKATAIRRK</sequence>
<dbReference type="EMBL" id="LR796812">
    <property type="protein sequence ID" value="CAB4168029.1"/>
    <property type="molecule type" value="Genomic_DNA"/>
</dbReference>
<proteinExistence type="predicted"/>
<dbReference type="EMBL" id="LR797513">
    <property type="protein sequence ID" value="CAB4222477.1"/>
    <property type="molecule type" value="Genomic_DNA"/>
</dbReference>
<dbReference type="EMBL" id="LR797244">
    <property type="protein sequence ID" value="CAB4195283.1"/>
    <property type="molecule type" value="Genomic_DNA"/>
</dbReference>
<reference evidence="3" key="1">
    <citation type="submission" date="2020-05" db="EMBL/GenBank/DDBJ databases">
        <authorList>
            <person name="Chiriac C."/>
            <person name="Salcher M."/>
            <person name="Ghai R."/>
            <person name="Kavagutti S V."/>
        </authorList>
    </citation>
    <scope>NUCLEOTIDE SEQUENCE</scope>
</reference>
<evidence type="ECO:0000313" key="3">
    <source>
        <dbReference type="EMBL" id="CAB4222477.1"/>
    </source>
</evidence>
<evidence type="ECO:0000313" key="2">
    <source>
        <dbReference type="EMBL" id="CAB4195283.1"/>
    </source>
</evidence>
<gene>
    <name evidence="2" type="ORF">UFOVP1293_25</name>
    <name evidence="3" type="ORF">UFOVP1644_43</name>
    <name evidence="1" type="ORF">UFOVP860_86</name>
</gene>
<accession>A0A6J5T7I9</accession>
<organism evidence="3">
    <name type="scientific">uncultured Caudovirales phage</name>
    <dbReference type="NCBI Taxonomy" id="2100421"/>
    <lineage>
        <taxon>Viruses</taxon>
        <taxon>Duplodnaviria</taxon>
        <taxon>Heunggongvirae</taxon>
        <taxon>Uroviricota</taxon>
        <taxon>Caudoviricetes</taxon>
        <taxon>Peduoviridae</taxon>
        <taxon>Maltschvirus</taxon>
        <taxon>Maltschvirus maltsch</taxon>
    </lineage>
</organism>
<protein>
    <submittedName>
        <fullName evidence="3">Uncharacterized protein</fullName>
    </submittedName>
</protein>